<proteinExistence type="predicted"/>
<keyword evidence="5" id="KW-1185">Reference proteome</keyword>
<reference evidence="4 5" key="1">
    <citation type="journal article" date="2018" name="Mol. Biol. Evol.">
        <title>Broad Genomic Sampling Reveals a Smut Pathogenic Ancestry of the Fungal Clade Ustilaginomycotina.</title>
        <authorList>
            <person name="Kijpornyongpan T."/>
            <person name="Mondo S.J."/>
            <person name="Barry K."/>
            <person name="Sandor L."/>
            <person name="Lee J."/>
            <person name="Lipzen A."/>
            <person name="Pangilinan J."/>
            <person name="LaButti K."/>
            <person name="Hainaut M."/>
            <person name="Henrissat B."/>
            <person name="Grigoriev I.V."/>
            <person name="Spatafora J.W."/>
            <person name="Aime M.C."/>
        </authorList>
    </citation>
    <scope>NUCLEOTIDE SEQUENCE [LARGE SCALE GENOMIC DNA]</scope>
    <source>
        <strain evidence="4 5">MCA 4186</strain>
    </source>
</reference>
<evidence type="ECO:0000259" key="3">
    <source>
        <dbReference type="Pfam" id="PF20737"/>
    </source>
</evidence>
<dbReference type="PANTHER" id="PTHR43465">
    <property type="entry name" value="DUF1680 DOMAIN PROTEIN (AFU_ORTHOLOGUE AFUA_1G08910)"/>
    <property type="match status" value="1"/>
</dbReference>
<dbReference type="PANTHER" id="PTHR43465:SF2">
    <property type="entry name" value="DUF1680 DOMAIN PROTEIN (AFU_ORTHOLOGUE AFUA_1G08910)"/>
    <property type="match status" value="1"/>
</dbReference>
<dbReference type="InterPro" id="IPR049174">
    <property type="entry name" value="Beta-AFase-like"/>
</dbReference>
<name>A0A316Z9D1_9BASI</name>
<dbReference type="InterPro" id="IPR012878">
    <property type="entry name" value="Beta-AFase-like_GH127_cat"/>
</dbReference>
<protein>
    <submittedName>
        <fullName evidence="4">DUF1680-domain-containing protein</fullName>
    </submittedName>
</protein>
<sequence>MSASASSSSETTRYPHDRFLTTSVSPDSFWGRWRDAVREVSLPVQLKLLKDTGRYDCFDLKPIPYYKKPMDVWPVPQHLFWESDCAKIIEALAYLQPEYPDKEQRGHIDHLVDLIEKAQQPDGYLNVHFVVNEPEKRWSNLRDLHELYNGGHLIEAALAHHKLTDSDQFLNVMLRFVKYVASVFGPESEGKTPGYPGHPEIELALMRLYHRTGDKTSLDLARYFITERGRDGGKYYVDEQARRGEHPQLAPAMMPKKGSYWYMQAQSLIKDQQEIEGHSVRAMYLLTAVADFAETCESAGVSDAEAAPLKEAVYRLWDNMVSSKMYVTGGIGSIKQWEGFAIPHFLPQGTDEGGCYAETCAAIGIIMLSERMLALQLDSHVADVAERALYNASVTTGMSVDGKSFTYENQLASCDKDLCNRHEWFECACCPPNVLRTLGVIGGFFWSALDQKSVAIHHYFDGTITHGDLKVTLKTNYPWSGKVQFDVKASAGQKVLVRIPDWAGDEYTSSPQVQRAGNGYVELGAGETTLELPLKPRFSFSHPHTGQDLVTLHYGPLVYCLEDTDNAWVQNHFKDLTISASYDLSAATEEVRDGVTYLRLPKAGYHREPVAYVPAVRSGASQKNGASYARVTATMGGMSPVPQYVEKEGEGKDLLFIPYYFRANRERKQSVHMRTSLRRKI</sequence>
<dbReference type="InterPro" id="IPR008928">
    <property type="entry name" value="6-hairpin_glycosidase_sf"/>
</dbReference>
<evidence type="ECO:0000259" key="1">
    <source>
        <dbReference type="Pfam" id="PF07944"/>
    </source>
</evidence>
<dbReference type="OrthoDB" id="654211at2759"/>
<dbReference type="EMBL" id="KZ819291">
    <property type="protein sequence ID" value="PWN98397.1"/>
    <property type="molecule type" value="Genomic_DNA"/>
</dbReference>
<evidence type="ECO:0000259" key="2">
    <source>
        <dbReference type="Pfam" id="PF20736"/>
    </source>
</evidence>
<dbReference type="InterPro" id="IPR049046">
    <property type="entry name" value="Beta-AFase-like_GH127_middle"/>
</dbReference>
<dbReference type="SUPFAM" id="SSF48208">
    <property type="entry name" value="Six-hairpin glycosidases"/>
    <property type="match status" value="1"/>
</dbReference>
<evidence type="ECO:0000313" key="4">
    <source>
        <dbReference type="EMBL" id="PWN98397.1"/>
    </source>
</evidence>
<dbReference type="Pfam" id="PF20736">
    <property type="entry name" value="Glyco_hydro127M"/>
    <property type="match status" value="1"/>
</dbReference>
<dbReference type="InterPro" id="IPR049049">
    <property type="entry name" value="Beta-AFase-like_GH127_C"/>
</dbReference>
<accession>A0A316Z9D1</accession>
<dbReference type="GeneID" id="37268704"/>
<dbReference type="Pfam" id="PF07944">
    <property type="entry name" value="Beta-AFase-like_GH127_cat"/>
    <property type="match status" value="1"/>
</dbReference>
<gene>
    <name evidence="4" type="ORF">FA09DRAFT_325256</name>
</gene>
<feature type="domain" description="Non-reducing end beta-L-arabinofuranosidase-like GH127 C-terminal" evidence="3">
    <location>
        <begin position="547"/>
        <end position="669"/>
    </location>
</feature>
<dbReference type="Pfam" id="PF20737">
    <property type="entry name" value="Glyco_hydro127C"/>
    <property type="match status" value="1"/>
</dbReference>
<evidence type="ECO:0000313" key="5">
    <source>
        <dbReference type="Proteomes" id="UP000245946"/>
    </source>
</evidence>
<dbReference type="Proteomes" id="UP000245946">
    <property type="component" value="Unassembled WGS sequence"/>
</dbReference>
<organism evidence="4 5">
    <name type="scientific">Tilletiopsis washingtonensis</name>
    <dbReference type="NCBI Taxonomy" id="58919"/>
    <lineage>
        <taxon>Eukaryota</taxon>
        <taxon>Fungi</taxon>
        <taxon>Dikarya</taxon>
        <taxon>Basidiomycota</taxon>
        <taxon>Ustilaginomycotina</taxon>
        <taxon>Exobasidiomycetes</taxon>
        <taxon>Entylomatales</taxon>
        <taxon>Entylomatales incertae sedis</taxon>
        <taxon>Tilletiopsis</taxon>
    </lineage>
</organism>
<dbReference type="RefSeq" id="XP_025598676.1">
    <property type="nucleotide sequence ID" value="XM_025741160.1"/>
</dbReference>
<feature type="domain" description="Non-reducing end beta-L-arabinofuranosidase-like GH127 middle" evidence="2">
    <location>
        <begin position="454"/>
        <end position="505"/>
    </location>
</feature>
<dbReference type="STRING" id="58919.A0A316Z9D1"/>
<dbReference type="AlphaFoldDB" id="A0A316Z9D1"/>
<feature type="domain" description="Non-reducing end beta-L-arabinofuranosidase-like GH127 catalytic" evidence="1">
    <location>
        <begin position="27"/>
        <end position="438"/>
    </location>
</feature>
<dbReference type="GO" id="GO:0005975">
    <property type="term" value="P:carbohydrate metabolic process"/>
    <property type="evidence" value="ECO:0007669"/>
    <property type="project" value="InterPro"/>
</dbReference>